<dbReference type="EMBL" id="JTHP01000018">
    <property type="protein sequence ID" value="KJD45513.1"/>
    <property type="molecule type" value="Genomic_DNA"/>
</dbReference>
<dbReference type="AlphaFoldDB" id="A0A0D7X3G0"/>
<evidence type="ECO:0000313" key="1">
    <source>
        <dbReference type="EMBL" id="KJD45513.1"/>
    </source>
</evidence>
<accession>A0A0D7X3G0</accession>
<comment type="caution">
    <text evidence="1">The sequence shown here is derived from an EMBL/GenBank/DDBJ whole genome shotgun (WGS) entry which is preliminary data.</text>
</comment>
<reference evidence="1 2" key="1">
    <citation type="submission" date="2014-11" db="EMBL/GenBank/DDBJ databases">
        <title>Draft Genome Sequences of Paenibacillus polymyxa NRRL B-30509 and Paenibacillus terrae NRRL B-30644, Strains from a Poultry Environment that Produce Tridecaptin A and Paenicidins.</title>
        <authorList>
            <person name="van Belkum M.J."/>
            <person name="Lohans C.T."/>
            <person name="Vederas J.C."/>
        </authorList>
    </citation>
    <scope>NUCLEOTIDE SEQUENCE [LARGE SCALE GENOMIC DNA]</scope>
    <source>
        <strain evidence="1 2">NRRL B-30644</strain>
    </source>
</reference>
<organism evidence="1 2">
    <name type="scientific">Paenibacillus terrae</name>
    <dbReference type="NCBI Taxonomy" id="159743"/>
    <lineage>
        <taxon>Bacteria</taxon>
        <taxon>Bacillati</taxon>
        <taxon>Bacillota</taxon>
        <taxon>Bacilli</taxon>
        <taxon>Bacillales</taxon>
        <taxon>Paenibacillaceae</taxon>
        <taxon>Paenibacillus</taxon>
    </lineage>
</organism>
<gene>
    <name evidence="1" type="ORF">QD47_10910</name>
</gene>
<keyword evidence="2" id="KW-1185">Reference proteome</keyword>
<name>A0A0D7X3G0_9BACL</name>
<dbReference type="OrthoDB" id="2617997at2"/>
<sequence>MNKSNFEKVSLILGPCDLPHMYELFEGYLIKDRYVIMIDNSVLTLRHVKKERHHSHLYVDGDTGGITLARHVQREDIDVITELVERLRNMDALSFLTDELLWNTCREDIDFDLVRNKGL</sequence>
<evidence type="ECO:0000313" key="2">
    <source>
        <dbReference type="Proteomes" id="UP000032534"/>
    </source>
</evidence>
<proteinExistence type="predicted"/>
<dbReference type="PATRIC" id="fig|159743.3.peg.2426"/>
<dbReference type="RefSeq" id="WP_044646158.1">
    <property type="nucleotide sequence ID" value="NZ_JTHP01000018.1"/>
</dbReference>
<dbReference type="Proteomes" id="UP000032534">
    <property type="component" value="Unassembled WGS sequence"/>
</dbReference>
<protein>
    <submittedName>
        <fullName evidence="1">Uncharacterized protein</fullName>
    </submittedName>
</protein>